<gene>
    <name evidence="8" type="ORF">G3570_01785</name>
</gene>
<feature type="transmembrane region" description="Helical" evidence="7">
    <location>
        <begin position="234"/>
        <end position="251"/>
    </location>
</feature>
<evidence type="ECO:0000256" key="3">
    <source>
        <dbReference type="ARBA" id="ARBA00022692"/>
    </source>
</evidence>
<dbReference type="PROSITE" id="PS50283">
    <property type="entry name" value="NA_SOLUT_SYMP_3"/>
    <property type="match status" value="1"/>
</dbReference>
<name>A0A6M1ST67_9BACT</name>
<feature type="transmembrane region" description="Helical" evidence="7">
    <location>
        <begin position="319"/>
        <end position="344"/>
    </location>
</feature>
<dbReference type="Gene3D" id="1.20.1730.10">
    <property type="entry name" value="Sodium/glucose cotransporter"/>
    <property type="match status" value="1"/>
</dbReference>
<feature type="transmembrane region" description="Helical" evidence="7">
    <location>
        <begin position="396"/>
        <end position="418"/>
    </location>
</feature>
<dbReference type="AlphaFoldDB" id="A0A6M1ST67"/>
<feature type="transmembrane region" description="Helical" evidence="7">
    <location>
        <begin position="425"/>
        <end position="443"/>
    </location>
</feature>
<evidence type="ECO:0000313" key="9">
    <source>
        <dbReference type="Proteomes" id="UP000473278"/>
    </source>
</evidence>
<dbReference type="EMBL" id="JAALLT010000001">
    <property type="protein sequence ID" value="NGP75346.1"/>
    <property type="molecule type" value="Genomic_DNA"/>
</dbReference>
<dbReference type="RefSeq" id="WP_165138569.1">
    <property type="nucleotide sequence ID" value="NZ_JAALLT010000001.1"/>
</dbReference>
<feature type="transmembrane region" description="Helical" evidence="7">
    <location>
        <begin position="510"/>
        <end position="529"/>
    </location>
</feature>
<evidence type="ECO:0000313" key="8">
    <source>
        <dbReference type="EMBL" id="NGP75346.1"/>
    </source>
</evidence>
<feature type="transmembrane region" description="Helical" evidence="7">
    <location>
        <begin position="124"/>
        <end position="146"/>
    </location>
</feature>
<feature type="transmembrane region" description="Helical" evidence="7">
    <location>
        <begin position="365"/>
        <end position="384"/>
    </location>
</feature>
<dbReference type="PROSITE" id="PS00456">
    <property type="entry name" value="NA_SOLUT_SYMP_1"/>
    <property type="match status" value="1"/>
</dbReference>
<reference evidence="8 9" key="1">
    <citation type="submission" date="2020-02" db="EMBL/GenBank/DDBJ databases">
        <title>Balneolaceae bacterium YR4-1, complete genome.</title>
        <authorList>
            <person name="Li Y."/>
            <person name="Wu S."/>
        </authorList>
    </citation>
    <scope>NUCLEOTIDE SEQUENCE [LARGE SCALE GENOMIC DNA]</scope>
    <source>
        <strain evidence="8 9">YR4-1</strain>
    </source>
</reference>
<dbReference type="InterPro" id="IPR001734">
    <property type="entry name" value="Na/solute_symporter"/>
</dbReference>
<dbReference type="InterPro" id="IPR038377">
    <property type="entry name" value="Na/Glc_symporter_sf"/>
</dbReference>
<dbReference type="PANTHER" id="PTHR11819">
    <property type="entry name" value="SOLUTE CARRIER FAMILY 5"/>
    <property type="match status" value="1"/>
</dbReference>
<comment type="caution">
    <text evidence="8">The sequence shown here is derived from an EMBL/GenBank/DDBJ whole genome shotgun (WGS) entry which is preliminary data.</text>
</comment>
<dbReference type="InterPro" id="IPR018212">
    <property type="entry name" value="Na/solute_symporter_CS"/>
</dbReference>
<keyword evidence="9" id="KW-1185">Reference proteome</keyword>
<feature type="transmembrane region" description="Helical" evidence="7">
    <location>
        <begin position="187"/>
        <end position="205"/>
    </location>
</feature>
<protein>
    <submittedName>
        <fullName evidence="8">Sodium/solute symporter</fullName>
    </submittedName>
</protein>
<dbReference type="PANTHER" id="PTHR11819:SF195">
    <property type="entry name" value="SODIUM_GLUCOSE COTRANSPORTER 4"/>
    <property type="match status" value="1"/>
</dbReference>
<feature type="transmembrane region" description="Helical" evidence="7">
    <location>
        <begin position="449"/>
        <end position="469"/>
    </location>
</feature>
<keyword evidence="3 7" id="KW-0812">Transmembrane</keyword>
<feature type="transmembrane region" description="Helical" evidence="7">
    <location>
        <begin position="85"/>
        <end position="103"/>
    </location>
</feature>
<evidence type="ECO:0000256" key="6">
    <source>
        <dbReference type="RuleBase" id="RU362091"/>
    </source>
</evidence>
<sequence>MPDFNLALIDMVIVVAYIVGVLILGFWIGKRHKGAEDYFLAGRSLTWPLIGFSLFASNISSNTLIGLTGSGYADGAGFSVFSYEWMAIVVLIIFAVFFLPFYLRNRIFTIPEYLERRYDYNARAYASFIAIVLNVFVDISATLYAGGIVIQLIFPGIPLWMVITGLAVIAGIYTITGGLSAVVITDAIQAVILIIGSIIITWFAWEQSGGLSEVMAVTDPSHFDIIKPASDEELPWPGLITGVFLLGFYFWGTNQYITQRALASKTTQEGQWGAMFAGFLKLLILFIMIMPGAFARVLYPEITEVDTVYPTMMFDLLPIGILGLVLAGLIAAMMSSIDSGLNSVSTLITMDFYQKLHPDKNQAELMGIGRWITATVMIIAVLWAPQIQHFEKLWDYLQYVLSWFSPPIIALFVVGLFWKRANERGALWCAIVGALLTLFAIIFNTSEQLIDFLYMTGIHFGVCVLAHVIGSYTAPPPSNEVVENTVWQISGFKKETQELKELAWYKNYRYQGAGLVLIVITIILYFNVWI</sequence>
<dbReference type="Proteomes" id="UP000473278">
    <property type="component" value="Unassembled WGS sequence"/>
</dbReference>
<evidence type="ECO:0000256" key="1">
    <source>
        <dbReference type="ARBA" id="ARBA00004141"/>
    </source>
</evidence>
<dbReference type="GO" id="GO:0005886">
    <property type="term" value="C:plasma membrane"/>
    <property type="evidence" value="ECO:0007669"/>
    <property type="project" value="TreeGrafter"/>
</dbReference>
<feature type="transmembrane region" description="Helical" evidence="7">
    <location>
        <begin position="49"/>
        <end position="73"/>
    </location>
</feature>
<dbReference type="GO" id="GO:0005412">
    <property type="term" value="F:D-glucose:sodium symporter activity"/>
    <property type="evidence" value="ECO:0007669"/>
    <property type="project" value="TreeGrafter"/>
</dbReference>
<dbReference type="NCBIfam" id="TIGR00813">
    <property type="entry name" value="sss"/>
    <property type="match status" value="1"/>
</dbReference>
<comment type="similarity">
    <text evidence="2 6">Belongs to the sodium:solute symporter (SSF) (TC 2.A.21) family.</text>
</comment>
<evidence type="ECO:0000256" key="2">
    <source>
        <dbReference type="ARBA" id="ARBA00006434"/>
    </source>
</evidence>
<organism evidence="8 9">
    <name type="scientific">Halalkalibaculum roseum</name>
    <dbReference type="NCBI Taxonomy" id="2709311"/>
    <lineage>
        <taxon>Bacteria</taxon>
        <taxon>Pseudomonadati</taxon>
        <taxon>Balneolota</taxon>
        <taxon>Balneolia</taxon>
        <taxon>Balneolales</taxon>
        <taxon>Balneolaceae</taxon>
        <taxon>Halalkalibaculum</taxon>
    </lineage>
</organism>
<evidence type="ECO:0000256" key="7">
    <source>
        <dbReference type="SAM" id="Phobius"/>
    </source>
</evidence>
<feature type="transmembrane region" description="Helical" evidence="7">
    <location>
        <begin position="6"/>
        <end position="28"/>
    </location>
</feature>
<dbReference type="CDD" id="cd10329">
    <property type="entry name" value="SLC5sbd_SGLT1-like"/>
    <property type="match status" value="1"/>
</dbReference>
<dbReference type="Pfam" id="PF00474">
    <property type="entry name" value="SSF"/>
    <property type="match status" value="1"/>
</dbReference>
<feature type="transmembrane region" description="Helical" evidence="7">
    <location>
        <begin position="272"/>
        <end position="299"/>
    </location>
</feature>
<keyword evidence="4 7" id="KW-1133">Transmembrane helix</keyword>
<accession>A0A6M1ST67</accession>
<feature type="transmembrane region" description="Helical" evidence="7">
    <location>
        <begin position="152"/>
        <end position="175"/>
    </location>
</feature>
<evidence type="ECO:0000256" key="5">
    <source>
        <dbReference type="ARBA" id="ARBA00023136"/>
    </source>
</evidence>
<comment type="subcellular location">
    <subcellularLocation>
        <location evidence="1">Membrane</location>
        <topology evidence="1">Multi-pass membrane protein</topology>
    </subcellularLocation>
</comment>
<proteinExistence type="inferred from homology"/>
<evidence type="ECO:0000256" key="4">
    <source>
        <dbReference type="ARBA" id="ARBA00022989"/>
    </source>
</evidence>
<keyword evidence="5 7" id="KW-0472">Membrane</keyword>